<dbReference type="SUPFAM" id="SSF53335">
    <property type="entry name" value="S-adenosyl-L-methionine-dependent methyltransferases"/>
    <property type="match status" value="1"/>
</dbReference>
<dbReference type="RefSeq" id="WP_091700367.1">
    <property type="nucleotide sequence ID" value="NZ_BMYN01000005.1"/>
</dbReference>
<protein>
    <submittedName>
        <fullName evidence="1">Macrocin-O-methyltransferase (TylF)</fullName>
    </submittedName>
</protein>
<keyword evidence="1" id="KW-0808">Transferase</keyword>
<dbReference type="PANTHER" id="PTHR40036:SF1">
    <property type="entry name" value="MACROCIN O-METHYLTRANSFERASE"/>
    <property type="match status" value="1"/>
</dbReference>
<dbReference type="OrthoDB" id="9799872at2"/>
<dbReference type="InterPro" id="IPR029063">
    <property type="entry name" value="SAM-dependent_MTases_sf"/>
</dbReference>
<dbReference type="PANTHER" id="PTHR40036">
    <property type="entry name" value="MACROCIN O-METHYLTRANSFERASE"/>
    <property type="match status" value="1"/>
</dbReference>
<proteinExistence type="predicted"/>
<dbReference type="GO" id="GO:0032259">
    <property type="term" value="P:methylation"/>
    <property type="evidence" value="ECO:0007669"/>
    <property type="project" value="UniProtKB-KW"/>
</dbReference>
<dbReference type="InterPro" id="IPR008884">
    <property type="entry name" value="TylF_MeTrfase"/>
</dbReference>
<dbReference type="Gene3D" id="3.40.50.150">
    <property type="entry name" value="Vaccinia Virus protein VP39"/>
    <property type="match status" value="1"/>
</dbReference>
<dbReference type="AlphaFoldDB" id="A0A1I3PAS5"/>
<evidence type="ECO:0000313" key="2">
    <source>
        <dbReference type="Proteomes" id="UP000199445"/>
    </source>
</evidence>
<dbReference type="Pfam" id="PF05711">
    <property type="entry name" value="TylF"/>
    <property type="match status" value="1"/>
</dbReference>
<evidence type="ECO:0000313" key="1">
    <source>
        <dbReference type="EMBL" id="SFJ18593.1"/>
    </source>
</evidence>
<dbReference type="EMBL" id="FOSC01000001">
    <property type="protein sequence ID" value="SFJ18593.1"/>
    <property type="molecule type" value="Genomic_DNA"/>
</dbReference>
<accession>A0A1I3PAS5</accession>
<dbReference type="Proteomes" id="UP000199445">
    <property type="component" value="Unassembled WGS sequence"/>
</dbReference>
<keyword evidence="1" id="KW-0489">Methyltransferase</keyword>
<dbReference type="GO" id="GO:0008168">
    <property type="term" value="F:methyltransferase activity"/>
    <property type="evidence" value="ECO:0007669"/>
    <property type="project" value="UniProtKB-KW"/>
</dbReference>
<organism evidence="1 2">
    <name type="scientific">Marinobacter persicus</name>
    <dbReference type="NCBI Taxonomy" id="930118"/>
    <lineage>
        <taxon>Bacteria</taxon>
        <taxon>Pseudomonadati</taxon>
        <taxon>Pseudomonadota</taxon>
        <taxon>Gammaproteobacteria</taxon>
        <taxon>Pseudomonadales</taxon>
        <taxon>Marinobacteraceae</taxon>
        <taxon>Marinobacter</taxon>
    </lineage>
</organism>
<name>A0A1I3PAS5_9GAMM</name>
<gene>
    <name evidence="1" type="ORF">SAMN05216429_101135</name>
</gene>
<sequence length="230" mass="26402">MFSESSDFKVSLEELKNFEKYVPRQALSRFMARYELFKLQLNVKGCVVECGVHHGGGLLGWAKMSSALEPYALDRRIFGFDTFEGFPSVSDKDSGEINENRKLGGLCASYDVYGELLSLINDYDKNRFLNEFQKIFLVKGDACKTIPVFLEDNPYLLISLLFLDFDLYEPTKVALENFLPRMPKGSVLAFDELNNPWWPGETQAALEYFDINTREINRFSFDPSISYVIL</sequence>
<reference evidence="1 2" key="1">
    <citation type="submission" date="2016-10" db="EMBL/GenBank/DDBJ databases">
        <authorList>
            <person name="de Groot N.N."/>
        </authorList>
    </citation>
    <scope>NUCLEOTIDE SEQUENCE [LARGE SCALE GENOMIC DNA]</scope>
    <source>
        <strain evidence="1 2">IBRC-M 10445</strain>
    </source>
</reference>
<keyword evidence="2" id="KW-1185">Reference proteome</keyword>